<evidence type="ECO:0000313" key="2">
    <source>
        <dbReference type="RefSeq" id="XP_056850954.1"/>
    </source>
</evidence>
<accession>A0A9W3CHI6</accession>
<dbReference type="AlphaFoldDB" id="A0A9W3CHI6"/>
<keyword evidence="1" id="KW-1185">Reference proteome</keyword>
<dbReference type="Proteomes" id="UP000504610">
    <property type="component" value="Chromosome 9"/>
</dbReference>
<dbReference type="OrthoDB" id="1128990at2759"/>
<dbReference type="GeneID" id="130500210"/>
<sequence length="105" mass="11821">MTQDLTSLSFGFENYRTLGDEREINVDSLGVGNWCVKKRVESSTKRVISSLVSRIGQIDHREEELEGGFRDFCRENSEKPTKDESIVRHVGGSYGSCGNREFGLS</sequence>
<organism evidence="1 2">
    <name type="scientific">Raphanus sativus</name>
    <name type="common">Radish</name>
    <name type="synonym">Raphanus raphanistrum var. sativus</name>
    <dbReference type="NCBI Taxonomy" id="3726"/>
    <lineage>
        <taxon>Eukaryota</taxon>
        <taxon>Viridiplantae</taxon>
        <taxon>Streptophyta</taxon>
        <taxon>Embryophyta</taxon>
        <taxon>Tracheophyta</taxon>
        <taxon>Spermatophyta</taxon>
        <taxon>Magnoliopsida</taxon>
        <taxon>eudicotyledons</taxon>
        <taxon>Gunneridae</taxon>
        <taxon>Pentapetalae</taxon>
        <taxon>rosids</taxon>
        <taxon>malvids</taxon>
        <taxon>Brassicales</taxon>
        <taxon>Brassicaceae</taxon>
        <taxon>Brassiceae</taxon>
        <taxon>Raphanus</taxon>
    </lineage>
</organism>
<reference evidence="1" key="1">
    <citation type="journal article" date="2019" name="Database">
        <title>The radish genome database (RadishGD): an integrated information resource for radish genomics.</title>
        <authorList>
            <person name="Yu H.J."/>
            <person name="Baek S."/>
            <person name="Lee Y.J."/>
            <person name="Cho A."/>
            <person name="Mun J.H."/>
        </authorList>
    </citation>
    <scope>NUCLEOTIDE SEQUENCE [LARGE SCALE GENOMIC DNA]</scope>
    <source>
        <strain evidence="1">cv. WK10039</strain>
    </source>
</reference>
<name>A0A9W3CHI6_RAPSA</name>
<gene>
    <name evidence="2" type="primary">LOC130500210</name>
</gene>
<protein>
    <submittedName>
        <fullName evidence="2">Uncharacterized protein LOC130500210</fullName>
    </submittedName>
</protein>
<dbReference type="RefSeq" id="XP_056850954.1">
    <property type="nucleotide sequence ID" value="XM_056994974.1"/>
</dbReference>
<proteinExistence type="predicted"/>
<dbReference type="KEGG" id="rsz:130500210"/>
<evidence type="ECO:0000313" key="1">
    <source>
        <dbReference type="Proteomes" id="UP000504610"/>
    </source>
</evidence>
<reference evidence="2" key="2">
    <citation type="submission" date="2025-08" db="UniProtKB">
        <authorList>
            <consortium name="RefSeq"/>
        </authorList>
    </citation>
    <scope>IDENTIFICATION</scope>
    <source>
        <tissue evidence="2">Leaf</tissue>
    </source>
</reference>